<gene>
    <name evidence="1" type="ORF">CCACVL1_30446</name>
</gene>
<dbReference type="EMBL" id="AWWV01016170">
    <property type="protein sequence ID" value="OMO50419.1"/>
    <property type="molecule type" value="Genomic_DNA"/>
</dbReference>
<dbReference type="AlphaFoldDB" id="A0A1R3FX50"/>
<sequence>MATKATHHVVKDGEALALKGGILKTASSQASNMVS</sequence>
<dbReference type="Gramene" id="OMO50419">
    <property type="protein sequence ID" value="OMO50419"/>
    <property type="gene ID" value="CCACVL1_30446"/>
</dbReference>
<reference evidence="1 2" key="1">
    <citation type="submission" date="2013-09" db="EMBL/GenBank/DDBJ databases">
        <title>Corchorus capsularis genome sequencing.</title>
        <authorList>
            <person name="Alam M."/>
            <person name="Haque M.S."/>
            <person name="Islam M.S."/>
            <person name="Emdad E.M."/>
            <person name="Islam M.M."/>
            <person name="Ahmed B."/>
            <person name="Halim A."/>
            <person name="Hossen Q.M.M."/>
            <person name="Hossain M.Z."/>
            <person name="Ahmed R."/>
            <person name="Khan M.M."/>
            <person name="Islam R."/>
            <person name="Rashid M.M."/>
            <person name="Khan S.A."/>
            <person name="Rahman M.S."/>
            <person name="Alam M."/>
        </authorList>
    </citation>
    <scope>NUCLEOTIDE SEQUENCE [LARGE SCALE GENOMIC DNA]</scope>
    <source>
        <strain evidence="2">cv. CVL-1</strain>
        <tissue evidence="1">Whole seedling</tissue>
    </source>
</reference>
<protein>
    <submittedName>
        <fullName evidence="1">Uncharacterized protein</fullName>
    </submittedName>
</protein>
<keyword evidence="2" id="KW-1185">Reference proteome</keyword>
<evidence type="ECO:0000313" key="1">
    <source>
        <dbReference type="EMBL" id="OMO50419.1"/>
    </source>
</evidence>
<dbReference type="Proteomes" id="UP000188268">
    <property type="component" value="Unassembled WGS sequence"/>
</dbReference>
<accession>A0A1R3FX50</accession>
<name>A0A1R3FX50_COCAP</name>
<proteinExistence type="predicted"/>
<comment type="caution">
    <text evidence="1">The sequence shown here is derived from an EMBL/GenBank/DDBJ whole genome shotgun (WGS) entry which is preliminary data.</text>
</comment>
<evidence type="ECO:0000313" key="2">
    <source>
        <dbReference type="Proteomes" id="UP000188268"/>
    </source>
</evidence>
<organism evidence="1 2">
    <name type="scientific">Corchorus capsularis</name>
    <name type="common">Jute</name>
    <dbReference type="NCBI Taxonomy" id="210143"/>
    <lineage>
        <taxon>Eukaryota</taxon>
        <taxon>Viridiplantae</taxon>
        <taxon>Streptophyta</taxon>
        <taxon>Embryophyta</taxon>
        <taxon>Tracheophyta</taxon>
        <taxon>Spermatophyta</taxon>
        <taxon>Magnoliopsida</taxon>
        <taxon>eudicotyledons</taxon>
        <taxon>Gunneridae</taxon>
        <taxon>Pentapetalae</taxon>
        <taxon>rosids</taxon>
        <taxon>malvids</taxon>
        <taxon>Malvales</taxon>
        <taxon>Malvaceae</taxon>
        <taxon>Grewioideae</taxon>
        <taxon>Apeibeae</taxon>
        <taxon>Corchorus</taxon>
    </lineage>
</organism>